<evidence type="ECO:0000313" key="2">
    <source>
        <dbReference type="EMBL" id="ORY80591.1"/>
    </source>
</evidence>
<keyword evidence="3" id="KW-1185">Reference proteome</keyword>
<feature type="compositionally biased region" description="Polar residues" evidence="1">
    <location>
        <begin position="135"/>
        <end position="159"/>
    </location>
</feature>
<feature type="region of interest" description="Disordered" evidence="1">
    <location>
        <begin position="135"/>
        <end position="165"/>
    </location>
</feature>
<protein>
    <submittedName>
        <fullName evidence="2">Uncharacterized protein</fullName>
    </submittedName>
</protein>
<proteinExistence type="predicted"/>
<dbReference type="AlphaFoldDB" id="A0A1Y2F9L5"/>
<evidence type="ECO:0000313" key="3">
    <source>
        <dbReference type="Proteomes" id="UP000193920"/>
    </source>
</evidence>
<organism evidence="2 3">
    <name type="scientific">Neocallimastix californiae</name>
    <dbReference type="NCBI Taxonomy" id="1754190"/>
    <lineage>
        <taxon>Eukaryota</taxon>
        <taxon>Fungi</taxon>
        <taxon>Fungi incertae sedis</taxon>
        <taxon>Chytridiomycota</taxon>
        <taxon>Chytridiomycota incertae sedis</taxon>
        <taxon>Neocallimastigomycetes</taxon>
        <taxon>Neocallimastigales</taxon>
        <taxon>Neocallimastigaceae</taxon>
        <taxon>Neocallimastix</taxon>
    </lineage>
</organism>
<reference evidence="2 3" key="1">
    <citation type="submission" date="2016-08" db="EMBL/GenBank/DDBJ databases">
        <title>A Parts List for Fungal Cellulosomes Revealed by Comparative Genomics.</title>
        <authorList>
            <consortium name="DOE Joint Genome Institute"/>
            <person name="Haitjema C.H."/>
            <person name="Gilmore S.P."/>
            <person name="Henske J.K."/>
            <person name="Solomon K.V."/>
            <person name="De Groot R."/>
            <person name="Kuo A."/>
            <person name="Mondo S.J."/>
            <person name="Salamov A.A."/>
            <person name="Labutti K."/>
            <person name="Zhao Z."/>
            <person name="Chiniquy J."/>
            <person name="Barry K."/>
            <person name="Brewer H.M."/>
            <person name="Purvine S.O."/>
            <person name="Wright A.T."/>
            <person name="Boxma B."/>
            <person name="Van Alen T."/>
            <person name="Hackstein J.H."/>
            <person name="Baker S.E."/>
            <person name="Grigoriev I.V."/>
            <person name="O'Malley M.A."/>
        </authorList>
    </citation>
    <scope>NUCLEOTIDE SEQUENCE [LARGE SCALE GENOMIC DNA]</scope>
    <source>
        <strain evidence="2 3">G1</strain>
    </source>
</reference>
<gene>
    <name evidence="2" type="ORF">LY90DRAFT_500371</name>
</gene>
<comment type="caution">
    <text evidence="2">The sequence shown here is derived from an EMBL/GenBank/DDBJ whole genome shotgun (WGS) entry which is preliminary data.</text>
</comment>
<dbReference type="EMBL" id="MCOG01000012">
    <property type="protein sequence ID" value="ORY80591.1"/>
    <property type="molecule type" value="Genomic_DNA"/>
</dbReference>
<name>A0A1Y2F9L5_9FUNG</name>
<dbReference type="Proteomes" id="UP000193920">
    <property type="component" value="Unassembled WGS sequence"/>
</dbReference>
<feature type="region of interest" description="Disordered" evidence="1">
    <location>
        <begin position="65"/>
        <end position="92"/>
    </location>
</feature>
<sequence>MSDNNNNLYNDHSEQINNNLSLNGHGSFISSFLASSPFSSLKHHPVNSSSCIDLASMNKDRSNQRLATMTLSSSESGSSDDVSNEDSIKNEKLIDKDVYELNNKSNRFDSSTEKYYQPLNDTKQYNSQLSRLKQENSSNMYRTKSLQDLPSLSSATGNYSIHRIQ</sequence>
<evidence type="ECO:0000256" key="1">
    <source>
        <dbReference type="SAM" id="MobiDB-lite"/>
    </source>
</evidence>
<dbReference type="STRING" id="1754190.A0A1Y2F9L5"/>
<feature type="compositionally biased region" description="Low complexity" evidence="1">
    <location>
        <begin position="72"/>
        <end position="81"/>
    </location>
</feature>
<accession>A0A1Y2F9L5</accession>